<evidence type="ECO:0008006" key="2">
    <source>
        <dbReference type="Google" id="ProtNLM"/>
    </source>
</evidence>
<comment type="caution">
    <text evidence="1">The sequence shown here is derived from an EMBL/GenBank/DDBJ whole genome shotgun (WGS) entry which is preliminary data.</text>
</comment>
<dbReference type="InterPro" id="IPR038673">
    <property type="entry name" value="OprB_sf"/>
</dbReference>
<dbReference type="AlphaFoldDB" id="X0VH56"/>
<evidence type="ECO:0000313" key="1">
    <source>
        <dbReference type="EMBL" id="GAF99875.1"/>
    </source>
</evidence>
<reference evidence="1" key="1">
    <citation type="journal article" date="2014" name="Front. Microbiol.">
        <title>High frequency of phylogenetically diverse reductive dehalogenase-homologous genes in deep subseafloor sedimentary metagenomes.</title>
        <authorList>
            <person name="Kawai M."/>
            <person name="Futagami T."/>
            <person name="Toyoda A."/>
            <person name="Takaki Y."/>
            <person name="Nishi S."/>
            <person name="Hori S."/>
            <person name="Arai W."/>
            <person name="Tsubouchi T."/>
            <person name="Morono Y."/>
            <person name="Uchiyama I."/>
            <person name="Ito T."/>
            <person name="Fujiyama A."/>
            <person name="Inagaki F."/>
            <person name="Takami H."/>
        </authorList>
    </citation>
    <scope>NUCLEOTIDE SEQUENCE</scope>
    <source>
        <strain evidence="1">Expedition CK06-06</strain>
    </source>
</reference>
<accession>X0VH56</accession>
<gene>
    <name evidence="1" type="ORF">S01H1_41410</name>
</gene>
<dbReference type="InterPro" id="IPR007049">
    <property type="entry name" value="Carb-sel_porin_OprB"/>
</dbReference>
<dbReference type="GO" id="GO:0016020">
    <property type="term" value="C:membrane"/>
    <property type="evidence" value="ECO:0007669"/>
    <property type="project" value="InterPro"/>
</dbReference>
<dbReference type="EMBL" id="BARS01026264">
    <property type="protein sequence ID" value="GAF99875.1"/>
    <property type="molecule type" value="Genomic_DNA"/>
</dbReference>
<proteinExistence type="predicted"/>
<dbReference type="GO" id="GO:0008643">
    <property type="term" value="P:carbohydrate transport"/>
    <property type="evidence" value="ECO:0007669"/>
    <property type="project" value="InterPro"/>
</dbReference>
<organism evidence="1">
    <name type="scientific">marine sediment metagenome</name>
    <dbReference type="NCBI Taxonomy" id="412755"/>
    <lineage>
        <taxon>unclassified sequences</taxon>
        <taxon>metagenomes</taxon>
        <taxon>ecological metagenomes</taxon>
    </lineage>
</organism>
<feature type="non-terminal residue" evidence="1">
    <location>
        <position position="1"/>
    </location>
</feature>
<sequence>WCVITPDVQVITNPGGSKDARDALVGGVRVKISF</sequence>
<dbReference type="Pfam" id="PF04966">
    <property type="entry name" value="OprB"/>
    <property type="match status" value="1"/>
</dbReference>
<protein>
    <recommendedName>
        <fullName evidence="2">Porin</fullName>
    </recommendedName>
</protein>
<dbReference type="Gene3D" id="2.40.160.180">
    <property type="entry name" value="Carbohydrate-selective porin OprB"/>
    <property type="match status" value="1"/>
</dbReference>
<dbReference type="GO" id="GO:0015288">
    <property type="term" value="F:porin activity"/>
    <property type="evidence" value="ECO:0007669"/>
    <property type="project" value="InterPro"/>
</dbReference>
<name>X0VH56_9ZZZZ</name>